<evidence type="ECO:0000313" key="1">
    <source>
        <dbReference type="EMBL" id="CAG2242281.1"/>
    </source>
</evidence>
<sequence>MASERSLRPKRDIDWKKLHFGEALPIEKAQIKKATFAETFEVEILISRKISKNEGHSNLVKWDGYHISESIYEPAIHLPDTILQTFECPNISSDRLQYASFNLEKAIQQRLYSTGNRIVLDFDTDVYRFCFGVESIQILYKADFSKLPMSTAWYYKLKKNGRGTKLSFPVRIRSHVHMRKSYRNENGKIKEYCTPIERLIMISAVDALCV</sequence>
<accession>A0A8S3UFP9</accession>
<organism evidence="1 2">
    <name type="scientific">Mytilus edulis</name>
    <name type="common">Blue mussel</name>
    <dbReference type="NCBI Taxonomy" id="6550"/>
    <lineage>
        <taxon>Eukaryota</taxon>
        <taxon>Metazoa</taxon>
        <taxon>Spiralia</taxon>
        <taxon>Lophotrochozoa</taxon>
        <taxon>Mollusca</taxon>
        <taxon>Bivalvia</taxon>
        <taxon>Autobranchia</taxon>
        <taxon>Pteriomorphia</taxon>
        <taxon>Mytilida</taxon>
        <taxon>Mytiloidea</taxon>
        <taxon>Mytilidae</taxon>
        <taxon>Mytilinae</taxon>
        <taxon>Mytilus</taxon>
    </lineage>
</organism>
<dbReference type="InterPro" id="IPR016197">
    <property type="entry name" value="Chromo-like_dom_sf"/>
</dbReference>
<proteinExistence type="predicted"/>
<dbReference type="Gene3D" id="2.40.50.40">
    <property type="match status" value="1"/>
</dbReference>
<protein>
    <recommendedName>
        <fullName evidence="3">Chromo domain-containing protein</fullName>
    </recommendedName>
</protein>
<gene>
    <name evidence="1" type="ORF">MEDL_54465</name>
</gene>
<dbReference type="SUPFAM" id="SSF54160">
    <property type="entry name" value="Chromo domain-like"/>
    <property type="match status" value="1"/>
</dbReference>
<name>A0A8S3UFP9_MYTED</name>
<keyword evidence="2" id="KW-1185">Reference proteome</keyword>
<dbReference type="OrthoDB" id="5959797at2759"/>
<comment type="caution">
    <text evidence="1">The sequence shown here is derived from an EMBL/GenBank/DDBJ whole genome shotgun (WGS) entry which is preliminary data.</text>
</comment>
<dbReference type="EMBL" id="CAJPWZ010002645">
    <property type="protein sequence ID" value="CAG2242281.1"/>
    <property type="molecule type" value="Genomic_DNA"/>
</dbReference>
<evidence type="ECO:0008006" key="3">
    <source>
        <dbReference type="Google" id="ProtNLM"/>
    </source>
</evidence>
<dbReference type="Proteomes" id="UP000683360">
    <property type="component" value="Unassembled WGS sequence"/>
</dbReference>
<reference evidence="1" key="1">
    <citation type="submission" date="2021-03" db="EMBL/GenBank/DDBJ databases">
        <authorList>
            <person name="Bekaert M."/>
        </authorList>
    </citation>
    <scope>NUCLEOTIDE SEQUENCE</scope>
</reference>
<dbReference type="AlphaFoldDB" id="A0A8S3UFP9"/>
<evidence type="ECO:0000313" key="2">
    <source>
        <dbReference type="Proteomes" id="UP000683360"/>
    </source>
</evidence>